<keyword evidence="4 9" id="KW-0547">Nucleotide-binding</keyword>
<feature type="active site" description="For GATase activity" evidence="8">
    <location>
        <position position="2"/>
    </location>
</feature>
<dbReference type="PROSITE" id="PS51278">
    <property type="entry name" value="GATASE_TYPE_2"/>
    <property type="match status" value="1"/>
</dbReference>
<dbReference type="PANTHER" id="PTHR43284">
    <property type="entry name" value="ASPARAGINE SYNTHETASE (GLUTAMINE-HYDROLYZING)"/>
    <property type="match status" value="1"/>
</dbReference>
<dbReference type="Pfam" id="PF13537">
    <property type="entry name" value="GATase_7"/>
    <property type="match status" value="1"/>
</dbReference>
<evidence type="ECO:0000256" key="6">
    <source>
        <dbReference type="ARBA" id="ARBA00022962"/>
    </source>
</evidence>
<keyword evidence="8" id="KW-0028">Amino-acid biosynthesis</keyword>
<dbReference type="PANTHER" id="PTHR43284:SF1">
    <property type="entry name" value="ASPARAGINE SYNTHETASE"/>
    <property type="match status" value="1"/>
</dbReference>
<evidence type="ECO:0000256" key="2">
    <source>
        <dbReference type="ARBA" id="ARBA00005752"/>
    </source>
</evidence>
<dbReference type="InterPro" id="IPR029055">
    <property type="entry name" value="Ntn_hydrolases_N"/>
</dbReference>
<dbReference type="NCBIfam" id="TIGR01536">
    <property type="entry name" value="asn_synth_AEB"/>
    <property type="match status" value="1"/>
</dbReference>
<sequence length="631" mass="72543">MCGITGFWDFKQELSPLEREQIIHKMHQQIEKRGPDSFGVWQDESKGIVLGHRRLAIVDLSELGHQPMFSKSGRMVIIYNGEIFNTDELRTELETTGLRFKSYSDTEVIVEACEHWGVKKAAQKFIGMFAFALWDLKDKQLYLVRDRIGIKPLYWGWQGDTFFFGSQIKSFTPHPHFKPSINENVLKGYFAFAYIRGEPSIFQDIERLKPGTILCLDSQKNLTHETFWSLEQVAEEGTRNQFSNPIETTERLHELLKDSVKRRLVSDVPLGAFLSGGIDSSLVVGLMQSLSSRPTKTFSIGFDFDEFNEAPYAAAIAQHLGSDHTELIVTEKECLDIIPMLADCYDEPMADSSQIPTYAVSKLARQHVTVSLSGDGGDELFAGYDRYLIGQRLWTLFDKVPHILKPLARQAPNLIPTSILQVISRNFSSNVNFSIDKIERGKALLGAKDLKEFYNSLINVSINGNYLARGLDDIKAPNLETIPMMQFIDEMTYLPEDILAKVDRASMAVSLEARVPLLDHRVIEFSWRLPESMKVQDGKGKWILRQLLKKYVPANLFERPKKGFSIPLNLWLRGPLKAWAEDLLYDPTLNHYVNQKVLLKKWQEHQEGHHNWHYSLWPVLMFQLWRQRWGF</sequence>
<dbReference type="EC" id="6.3.5.4" evidence="3"/>
<dbReference type="InterPro" id="IPR033738">
    <property type="entry name" value="AsnB_N"/>
</dbReference>
<comment type="similarity">
    <text evidence="2">Belongs to the asparagine synthetase family.</text>
</comment>
<gene>
    <name evidence="12" type="ORF">GQ61_01635</name>
</gene>
<protein>
    <recommendedName>
        <fullName evidence="3">asparagine synthase (glutamine-hydrolyzing)</fullName>
        <ecNumber evidence="3">6.3.5.4</ecNumber>
    </recommendedName>
</protein>
<dbReference type="CDD" id="cd01991">
    <property type="entry name" value="Asn_synthase_B_C"/>
    <property type="match status" value="1"/>
</dbReference>
<dbReference type="Pfam" id="PF00733">
    <property type="entry name" value="Asn_synthase"/>
    <property type="match status" value="1"/>
</dbReference>
<accession>A0A1W6N354</accession>
<feature type="binding site" evidence="9">
    <location>
        <position position="300"/>
    </location>
    <ligand>
        <name>ATP</name>
        <dbReference type="ChEBI" id="CHEBI:30616"/>
    </ligand>
</feature>
<dbReference type="PIRSF" id="PIRSF001589">
    <property type="entry name" value="Asn_synthetase_glu-h"/>
    <property type="match status" value="1"/>
</dbReference>
<reference evidence="12 13" key="1">
    <citation type="submission" date="2014-06" db="EMBL/GenBank/DDBJ databases">
        <title>The genome of the endonuclear symbiont Nucleicultrix amoebiphila.</title>
        <authorList>
            <person name="Schulz F."/>
            <person name="Horn M."/>
        </authorList>
    </citation>
    <scope>NUCLEOTIDE SEQUENCE [LARGE SCALE GENOMIC DNA]</scope>
    <source>
        <strain evidence="12 13">FS5</strain>
    </source>
</reference>
<dbReference type="InterPro" id="IPR051786">
    <property type="entry name" value="ASN_synthetase/amidase"/>
</dbReference>
<dbReference type="RefSeq" id="WP_085783614.1">
    <property type="nucleotide sequence ID" value="NZ_CP008743.1"/>
</dbReference>
<evidence type="ECO:0000256" key="4">
    <source>
        <dbReference type="ARBA" id="ARBA00022741"/>
    </source>
</evidence>
<dbReference type="CDD" id="cd00712">
    <property type="entry name" value="AsnB"/>
    <property type="match status" value="1"/>
</dbReference>
<dbReference type="STRING" id="1414854.GQ61_01635"/>
<evidence type="ECO:0000256" key="7">
    <source>
        <dbReference type="ARBA" id="ARBA00048741"/>
    </source>
</evidence>
<evidence type="ECO:0000313" key="12">
    <source>
        <dbReference type="EMBL" id="ARN84252.1"/>
    </source>
</evidence>
<dbReference type="InterPro" id="IPR014729">
    <property type="entry name" value="Rossmann-like_a/b/a_fold"/>
</dbReference>
<dbReference type="SUPFAM" id="SSF52402">
    <property type="entry name" value="Adenine nucleotide alpha hydrolases-like"/>
    <property type="match status" value="1"/>
</dbReference>
<dbReference type="Gene3D" id="3.40.50.620">
    <property type="entry name" value="HUPs"/>
    <property type="match status" value="1"/>
</dbReference>
<dbReference type="GO" id="GO:0006529">
    <property type="term" value="P:asparagine biosynthetic process"/>
    <property type="evidence" value="ECO:0007669"/>
    <property type="project" value="UniProtKB-KW"/>
</dbReference>
<feature type="binding site" evidence="9">
    <location>
        <begin position="373"/>
        <end position="374"/>
    </location>
    <ligand>
        <name>ATP</name>
        <dbReference type="ChEBI" id="CHEBI:30616"/>
    </ligand>
</feature>
<organism evidence="12 13">
    <name type="scientific">Candidatus Nucleicultrix amoebiphila FS5</name>
    <dbReference type="NCBI Taxonomy" id="1414854"/>
    <lineage>
        <taxon>Bacteria</taxon>
        <taxon>Pseudomonadati</taxon>
        <taxon>Pseudomonadota</taxon>
        <taxon>Alphaproteobacteria</taxon>
        <taxon>Holosporales</taxon>
        <taxon>Candidatus Nucleicultricaceae</taxon>
        <taxon>Candidatus Nucleicultrix</taxon>
    </lineage>
</organism>
<evidence type="ECO:0000256" key="3">
    <source>
        <dbReference type="ARBA" id="ARBA00012737"/>
    </source>
</evidence>
<comment type="catalytic activity">
    <reaction evidence="7">
        <text>L-aspartate + L-glutamine + ATP + H2O = L-asparagine + L-glutamate + AMP + diphosphate + H(+)</text>
        <dbReference type="Rhea" id="RHEA:12228"/>
        <dbReference type="ChEBI" id="CHEBI:15377"/>
        <dbReference type="ChEBI" id="CHEBI:15378"/>
        <dbReference type="ChEBI" id="CHEBI:29985"/>
        <dbReference type="ChEBI" id="CHEBI:29991"/>
        <dbReference type="ChEBI" id="CHEBI:30616"/>
        <dbReference type="ChEBI" id="CHEBI:33019"/>
        <dbReference type="ChEBI" id="CHEBI:58048"/>
        <dbReference type="ChEBI" id="CHEBI:58359"/>
        <dbReference type="ChEBI" id="CHEBI:456215"/>
        <dbReference type="EC" id="6.3.5.4"/>
    </reaction>
</comment>
<evidence type="ECO:0000256" key="9">
    <source>
        <dbReference type="PIRSR" id="PIRSR001589-2"/>
    </source>
</evidence>
<keyword evidence="8" id="KW-0061">Asparagine biosynthesis</keyword>
<proteinExistence type="inferred from homology"/>
<keyword evidence="6 8" id="KW-0315">Glutamine amidotransferase</keyword>
<evidence type="ECO:0000256" key="5">
    <source>
        <dbReference type="ARBA" id="ARBA00022840"/>
    </source>
</evidence>
<dbReference type="Gene3D" id="3.60.20.10">
    <property type="entry name" value="Glutamine Phosphoribosylpyrophosphate, subunit 1, domain 1"/>
    <property type="match status" value="1"/>
</dbReference>
<dbReference type="GO" id="GO:0004066">
    <property type="term" value="F:asparagine synthase (glutamine-hydrolyzing) activity"/>
    <property type="evidence" value="ECO:0007669"/>
    <property type="project" value="UniProtKB-EC"/>
</dbReference>
<feature type="binding site" evidence="9">
    <location>
        <position position="105"/>
    </location>
    <ligand>
        <name>L-glutamine</name>
        <dbReference type="ChEBI" id="CHEBI:58359"/>
    </ligand>
</feature>
<dbReference type="GO" id="GO:0005524">
    <property type="term" value="F:ATP binding"/>
    <property type="evidence" value="ECO:0007669"/>
    <property type="project" value="UniProtKB-KW"/>
</dbReference>
<feature type="domain" description="Glutamine amidotransferase type-2" evidence="11">
    <location>
        <begin position="2"/>
        <end position="219"/>
    </location>
</feature>
<dbReference type="AlphaFoldDB" id="A0A1W6N354"/>
<name>A0A1W6N354_9PROT</name>
<dbReference type="GO" id="GO:0005829">
    <property type="term" value="C:cytosol"/>
    <property type="evidence" value="ECO:0007669"/>
    <property type="project" value="TreeGrafter"/>
</dbReference>
<evidence type="ECO:0000259" key="11">
    <source>
        <dbReference type="PROSITE" id="PS51278"/>
    </source>
</evidence>
<evidence type="ECO:0000256" key="1">
    <source>
        <dbReference type="ARBA" id="ARBA00005187"/>
    </source>
</evidence>
<keyword evidence="5 9" id="KW-0067">ATP-binding</keyword>
<dbReference type="InterPro" id="IPR001962">
    <property type="entry name" value="Asn_synthase"/>
</dbReference>
<dbReference type="InterPro" id="IPR017932">
    <property type="entry name" value="GATase_2_dom"/>
</dbReference>
<comment type="pathway">
    <text evidence="1">Amino-acid biosynthesis; L-asparagine biosynthesis; L-asparagine from L-aspartate (L-Gln route): step 1/1.</text>
</comment>
<evidence type="ECO:0000256" key="8">
    <source>
        <dbReference type="PIRSR" id="PIRSR001589-1"/>
    </source>
</evidence>
<feature type="site" description="Important for beta-aspartyl-AMP intermediate formation" evidence="10">
    <location>
        <position position="375"/>
    </location>
</feature>
<dbReference type="EMBL" id="CP008743">
    <property type="protein sequence ID" value="ARN84252.1"/>
    <property type="molecule type" value="Genomic_DNA"/>
</dbReference>
<dbReference type="KEGG" id="naf:GQ61_01635"/>
<dbReference type="Proteomes" id="UP000237351">
    <property type="component" value="Chromosome"/>
</dbReference>
<keyword evidence="13" id="KW-1185">Reference proteome</keyword>
<evidence type="ECO:0000256" key="10">
    <source>
        <dbReference type="PIRSR" id="PIRSR001589-3"/>
    </source>
</evidence>
<dbReference type="SUPFAM" id="SSF56235">
    <property type="entry name" value="N-terminal nucleophile aminohydrolases (Ntn hydrolases)"/>
    <property type="match status" value="1"/>
</dbReference>
<dbReference type="OrthoDB" id="9763290at2"/>
<evidence type="ECO:0000313" key="13">
    <source>
        <dbReference type="Proteomes" id="UP000237351"/>
    </source>
</evidence>
<dbReference type="InterPro" id="IPR006426">
    <property type="entry name" value="Asn_synth_AEB"/>
</dbReference>